<name>A0A4S8STG5_AURPU</name>
<dbReference type="CDD" id="cd20335">
    <property type="entry name" value="BRcat_RBR"/>
    <property type="match status" value="1"/>
</dbReference>
<dbReference type="EMBL" id="QZAF01000063">
    <property type="protein sequence ID" value="THV74412.1"/>
    <property type="molecule type" value="Genomic_DNA"/>
</dbReference>
<organism evidence="9 10">
    <name type="scientific">Aureobasidium pullulans</name>
    <name type="common">Black yeast</name>
    <name type="synonym">Pullularia pullulans</name>
    <dbReference type="NCBI Taxonomy" id="5580"/>
    <lineage>
        <taxon>Eukaryota</taxon>
        <taxon>Fungi</taxon>
        <taxon>Dikarya</taxon>
        <taxon>Ascomycota</taxon>
        <taxon>Pezizomycotina</taxon>
        <taxon>Dothideomycetes</taxon>
        <taxon>Dothideomycetidae</taxon>
        <taxon>Dothideales</taxon>
        <taxon>Saccotheciaceae</taxon>
        <taxon>Aureobasidium</taxon>
    </lineage>
</organism>
<dbReference type="GO" id="GO:0008270">
    <property type="term" value="F:zinc ion binding"/>
    <property type="evidence" value="ECO:0007669"/>
    <property type="project" value="UniProtKB-KW"/>
</dbReference>
<dbReference type="PROSITE" id="PS51873">
    <property type="entry name" value="TRIAD"/>
    <property type="match status" value="1"/>
</dbReference>
<dbReference type="InterPro" id="IPR044066">
    <property type="entry name" value="TRIAD_supradom"/>
</dbReference>
<dbReference type="GO" id="GO:0016567">
    <property type="term" value="P:protein ubiquitination"/>
    <property type="evidence" value="ECO:0007669"/>
    <property type="project" value="InterPro"/>
</dbReference>
<dbReference type="InterPro" id="IPR031127">
    <property type="entry name" value="E3_UB_ligase_RBR"/>
</dbReference>
<dbReference type="PANTHER" id="PTHR11685">
    <property type="entry name" value="RBR FAMILY RING FINGER AND IBR DOMAIN-CONTAINING"/>
    <property type="match status" value="1"/>
</dbReference>
<gene>
    <name evidence="9" type="ORF">D6D28_02586</name>
</gene>
<feature type="region of interest" description="Disordered" evidence="7">
    <location>
        <begin position="345"/>
        <end position="374"/>
    </location>
</feature>
<dbReference type="GO" id="GO:0004842">
    <property type="term" value="F:ubiquitin-protein transferase activity"/>
    <property type="evidence" value="ECO:0007669"/>
    <property type="project" value="InterPro"/>
</dbReference>
<evidence type="ECO:0000256" key="3">
    <source>
        <dbReference type="ARBA" id="ARBA00022737"/>
    </source>
</evidence>
<evidence type="ECO:0000313" key="9">
    <source>
        <dbReference type="EMBL" id="THV74412.1"/>
    </source>
</evidence>
<keyword evidence="1" id="KW-0808">Transferase</keyword>
<keyword evidence="5" id="KW-0833">Ubl conjugation pathway</keyword>
<keyword evidence="4" id="KW-0863">Zinc-finger</keyword>
<protein>
    <recommendedName>
        <fullName evidence="8">RING-type domain-containing protein</fullName>
    </recommendedName>
</protein>
<dbReference type="CDD" id="cd22584">
    <property type="entry name" value="Rcat_RBR_unk"/>
    <property type="match status" value="1"/>
</dbReference>
<feature type="compositionally biased region" description="Polar residues" evidence="7">
    <location>
        <begin position="1"/>
        <end position="19"/>
    </location>
</feature>
<sequence length="374" mass="41364">MSSSSATNEHQAQMSTLSKDQPKEQGDSSPAASMDSKSCLPCSGDEDLTDLPCGHSRCSVCIIRASSLVTNERHWPMACAESCKVPEDLALRVLPEGKARSLKAKLQEFKTPAKERCYCANVQCGRYIPPDSINIEDKFARCGECSTVTCTLCCREQHQGPCAGSSEEDLQMFDLIAREGYQQCSECNRVVERESGCPHMTCYCGYEFCYHCGSQINVCNGCVHKEPEFADLIGPGLEDAYARILAVLATRAAHTEADLHPNDHVGHLELAMTSMYATGIHTAAPSRTLMLNMVMNTQGYRGPLIYFDAQYRILQAESPANISTSMEEVSDMILWQTFKARDEVAEAQQEGDVETESREEQQAVAATWEEDWSM</sequence>
<keyword evidence="3" id="KW-0677">Repeat</keyword>
<dbReference type="Pfam" id="PF26200">
    <property type="entry name" value="Rcat_RNF216"/>
    <property type="match status" value="1"/>
</dbReference>
<dbReference type="SUPFAM" id="SSF57850">
    <property type="entry name" value="RING/U-box"/>
    <property type="match status" value="1"/>
</dbReference>
<evidence type="ECO:0000256" key="2">
    <source>
        <dbReference type="ARBA" id="ARBA00022723"/>
    </source>
</evidence>
<evidence type="ECO:0000256" key="1">
    <source>
        <dbReference type="ARBA" id="ARBA00022679"/>
    </source>
</evidence>
<dbReference type="Gene3D" id="1.20.120.1750">
    <property type="match status" value="1"/>
</dbReference>
<proteinExistence type="predicted"/>
<evidence type="ECO:0000256" key="7">
    <source>
        <dbReference type="SAM" id="MobiDB-lite"/>
    </source>
</evidence>
<dbReference type="Proteomes" id="UP000304951">
    <property type="component" value="Unassembled WGS sequence"/>
</dbReference>
<evidence type="ECO:0000256" key="4">
    <source>
        <dbReference type="ARBA" id="ARBA00022771"/>
    </source>
</evidence>
<keyword evidence="6" id="KW-0862">Zinc</keyword>
<comment type="caution">
    <text evidence="9">The sequence shown here is derived from an EMBL/GenBank/DDBJ whole genome shotgun (WGS) entry which is preliminary data.</text>
</comment>
<feature type="region of interest" description="Disordered" evidence="7">
    <location>
        <begin position="1"/>
        <end position="37"/>
    </location>
</feature>
<evidence type="ECO:0000256" key="5">
    <source>
        <dbReference type="ARBA" id="ARBA00022786"/>
    </source>
</evidence>
<reference evidence="9 10" key="1">
    <citation type="submission" date="2018-10" db="EMBL/GenBank/DDBJ databases">
        <title>Fifty Aureobasidium pullulans genomes reveal a recombining polyextremotolerant generalist.</title>
        <authorList>
            <person name="Gostincar C."/>
            <person name="Turk M."/>
            <person name="Zajc J."/>
            <person name="Gunde-Cimerman N."/>
        </authorList>
    </citation>
    <scope>NUCLEOTIDE SEQUENCE [LARGE SCALE GENOMIC DNA]</scope>
    <source>
        <strain evidence="9 10">EXF-11900</strain>
    </source>
</reference>
<evidence type="ECO:0000313" key="10">
    <source>
        <dbReference type="Proteomes" id="UP000304951"/>
    </source>
</evidence>
<dbReference type="AlphaFoldDB" id="A0A4S8STG5"/>
<accession>A0A4S8STG5</accession>
<evidence type="ECO:0000259" key="8">
    <source>
        <dbReference type="PROSITE" id="PS51873"/>
    </source>
</evidence>
<feature type="domain" description="RING-type" evidence="8">
    <location>
        <begin position="26"/>
        <end position="232"/>
    </location>
</feature>
<keyword evidence="2" id="KW-0479">Metal-binding</keyword>
<evidence type="ECO:0000256" key="6">
    <source>
        <dbReference type="ARBA" id="ARBA00022833"/>
    </source>
</evidence>